<protein>
    <submittedName>
        <fullName evidence="2">Uncharacterized protein</fullName>
    </submittedName>
</protein>
<dbReference type="Gramene" id="MELO3C020418.2.1">
    <property type="protein sequence ID" value="MELO3C020418.2.1"/>
    <property type="gene ID" value="MELO3C020418.2"/>
</dbReference>
<evidence type="ECO:0000256" key="1">
    <source>
        <dbReference type="SAM" id="MobiDB-lite"/>
    </source>
</evidence>
<name>A0A9I9DMM3_CUCME</name>
<dbReference type="EnsemblPlants" id="MELO3C020418.2.1">
    <property type="protein sequence ID" value="MELO3C020418.2.1"/>
    <property type="gene ID" value="MELO3C020418.2"/>
</dbReference>
<dbReference type="AlphaFoldDB" id="A0A9I9DMM3"/>
<proteinExistence type="predicted"/>
<accession>A0A9I9DMM3</accession>
<sequence>MEKKQKSKVFFETDPRTLKKTQLIRITHHKNDDVQWKKNERSYSTWMEGEKESIIGFEIEGKKRRNGKRLKKRKGEKANKRLRKAKRDRRREREKRERKKK</sequence>
<reference evidence="2" key="1">
    <citation type="submission" date="2023-03" db="UniProtKB">
        <authorList>
            <consortium name="EnsemblPlants"/>
        </authorList>
    </citation>
    <scope>IDENTIFICATION</scope>
</reference>
<organism evidence="2">
    <name type="scientific">Cucumis melo</name>
    <name type="common">Muskmelon</name>
    <dbReference type="NCBI Taxonomy" id="3656"/>
    <lineage>
        <taxon>Eukaryota</taxon>
        <taxon>Viridiplantae</taxon>
        <taxon>Streptophyta</taxon>
        <taxon>Embryophyta</taxon>
        <taxon>Tracheophyta</taxon>
        <taxon>Spermatophyta</taxon>
        <taxon>Magnoliopsida</taxon>
        <taxon>eudicotyledons</taxon>
        <taxon>Gunneridae</taxon>
        <taxon>Pentapetalae</taxon>
        <taxon>rosids</taxon>
        <taxon>fabids</taxon>
        <taxon>Cucurbitales</taxon>
        <taxon>Cucurbitaceae</taxon>
        <taxon>Benincaseae</taxon>
        <taxon>Cucumis</taxon>
    </lineage>
</organism>
<evidence type="ECO:0000313" key="2">
    <source>
        <dbReference type="EnsemblPlants" id="MELO3C020418.2.1"/>
    </source>
</evidence>
<feature type="region of interest" description="Disordered" evidence="1">
    <location>
        <begin position="62"/>
        <end position="101"/>
    </location>
</feature>